<evidence type="ECO:0000256" key="7">
    <source>
        <dbReference type="ARBA" id="ARBA00023242"/>
    </source>
</evidence>
<dbReference type="InterPro" id="IPR035441">
    <property type="entry name" value="TFIIS/LEDGF_dom_sf"/>
</dbReference>
<dbReference type="PANTHER" id="PTHR46010">
    <property type="entry name" value="PROTEIN IWS1 HOMOLOG"/>
    <property type="match status" value="1"/>
</dbReference>
<dbReference type="GO" id="GO:0016973">
    <property type="term" value="P:poly(A)+ mRNA export from nucleus"/>
    <property type="evidence" value="ECO:0007669"/>
    <property type="project" value="TreeGrafter"/>
</dbReference>
<feature type="compositionally biased region" description="Acidic residues" evidence="10">
    <location>
        <begin position="291"/>
        <end position="300"/>
    </location>
</feature>
<organism evidence="12 13">
    <name type="scientific">Clytia hemisphaerica</name>
    <dbReference type="NCBI Taxonomy" id="252671"/>
    <lineage>
        <taxon>Eukaryota</taxon>
        <taxon>Metazoa</taxon>
        <taxon>Cnidaria</taxon>
        <taxon>Hydrozoa</taxon>
        <taxon>Hydroidolina</taxon>
        <taxon>Leptothecata</taxon>
        <taxon>Obeliida</taxon>
        <taxon>Clytiidae</taxon>
        <taxon>Clytia</taxon>
    </lineage>
</organism>
<name>A0A7M5VGR3_9CNID</name>
<evidence type="ECO:0000256" key="1">
    <source>
        <dbReference type="ARBA" id="ARBA00022448"/>
    </source>
</evidence>
<keyword evidence="6" id="KW-0508">mRNA splicing</keyword>
<keyword evidence="1" id="KW-0813">Transport</keyword>
<evidence type="ECO:0000313" key="13">
    <source>
        <dbReference type="Proteomes" id="UP000594262"/>
    </source>
</evidence>
<proteinExistence type="inferred from homology"/>
<keyword evidence="3" id="KW-0509">mRNA transport</keyword>
<sequence length="650" mass="72575">MAEKQTEDNLDLSLESTDNDATEGAPVIAHKQMQDVSGSGASTPMEADDSKPASPIEADDSKPASPIEADNSKLASPMDQTENEAETETNENKTESFEAISDDEEEQNNESKSTEDNSNDDNEKTGFSPISPSDESLNKSDEIETTQTVEKSVENDDKDDLDAPVPSPFSDIGDVEDMGTGTDQELISDIMKDSNEADFSIGNVSTESVIEQKNENDDQTEDKPQENLPSDVQEEIVTIDAAKEETTPAETTSDSIEVTALDGPSTSNVEENKDEEKAEAKAGEDDGEEKKEDEDDDEDNLIANIFGDSDDEEEEFEGFAEEEIGEEESSAANVEQPEEEERRDDSSGDERMPDRSEYVSDFDLMMAKKKAQRSKRRKKDDYETLGDQDDLINEMIKQMHECAKEDRMLNQCGKAATKKLKMLPVVSTHLRKANLQHIFLDSGVLPAIKDWLSPLPDNSLPHINIRKILLRILFDLPPIDRMMLKKSGVGRAVMLLFKHPKENMENKKVAGKIISNWARPIFNVSTNMSDMSREERESRDKATLPETKKRRLSSGADSSRNRLDDDDENRPRKPGDKGWVGRARVPLPSHKDYINRPESKIDYDVAKSSKRELNRFEKQARKVKDRRGNNISSTNRKAVGVSLNGSKLAL</sequence>
<dbReference type="GO" id="GO:0006397">
    <property type="term" value="P:mRNA processing"/>
    <property type="evidence" value="ECO:0007669"/>
    <property type="project" value="UniProtKB-KW"/>
</dbReference>
<dbReference type="EnsemblMetazoa" id="CLYHEMT011053.1">
    <property type="protein sequence ID" value="CLYHEMP011053.1"/>
    <property type="gene ID" value="CLYHEMG011053"/>
</dbReference>
<keyword evidence="4" id="KW-0805">Transcription regulation</keyword>
<feature type="region of interest" description="Disordered" evidence="10">
    <location>
        <begin position="614"/>
        <end position="637"/>
    </location>
</feature>
<keyword evidence="13" id="KW-1185">Reference proteome</keyword>
<dbReference type="InterPro" id="IPR017923">
    <property type="entry name" value="TFIIS_N"/>
</dbReference>
<dbReference type="AlphaFoldDB" id="A0A7M5VGR3"/>
<dbReference type="FunFam" id="1.20.930.10:FF:000001">
    <property type="entry name" value="IWS1, SUPT6H interacting protein"/>
    <property type="match status" value="1"/>
</dbReference>
<keyword evidence="2" id="KW-0507">mRNA processing</keyword>
<protein>
    <recommendedName>
        <fullName evidence="11">TFIIS N-terminal domain-containing protein</fullName>
    </recommendedName>
</protein>
<dbReference type="GeneID" id="136803046"/>
<feature type="domain" description="TFIIS N-terminal" evidence="11">
    <location>
        <begin position="446"/>
        <end position="524"/>
    </location>
</feature>
<evidence type="ECO:0000256" key="5">
    <source>
        <dbReference type="ARBA" id="ARBA00023163"/>
    </source>
</evidence>
<keyword evidence="7 9" id="KW-0539">Nucleus</keyword>
<dbReference type="InterPro" id="IPR051037">
    <property type="entry name" value="RNAPII_TF_IWS1"/>
</dbReference>
<reference evidence="12" key="1">
    <citation type="submission" date="2021-01" db="UniProtKB">
        <authorList>
            <consortium name="EnsemblMetazoa"/>
        </authorList>
    </citation>
    <scope>IDENTIFICATION</scope>
</reference>
<evidence type="ECO:0000256" key="8">
    <source>
        <dbReference type="ARBA" id="ARBA00037992"/>
    </source>
</evidence>
<dbReference type="Gene3D" id="1.20.930.10">
    <property type="entry name" value="Conserved domain common to transcription factors TFIIS, elongin A, CRSP70"/>
    <property type="match status" value="1"/>
</dbReference>
<feature type="compositionally biased region" description="Basic and acidic residues" evidence="10">
    <location>
        <begin position="343"/>
        <end position="358"/>
    </location>
</feature>
<feature type="compositionally biased region" description="Basic and acidic residues" evidence="10">
    <location>
        <begin position="210"/>
        <end position="225"/>
    </location>
</feature>
<dbReference type="Proteomes" id="UP000594262">
    <property type="component" value="Unplaced"/>
</dbReference>
<feature type="compositionally biased region" description="Acidic residues" evidence="10">
    <location>
        <begin position="308"/>
        <end position="329"/>
    </location>
</feature>
<dbReference type="GO" id="GO:0008380">
    <property type="term" value="P:RNA splicing"/>
    <property type="evidence" value="ECO:0007669"/>
    <property type="project" value="UniProtKB-KW"/>
</dbReference>
<feature type="compositionally biased region" description="Basic and acidic residues" evidence="10">
    <location>
        <begin position="559"/>
        <end position="576"/>
    </location>
</feature>
<dbReference type="GO" id="GO:0005634">
    <property type="term" value="C:nucleus"/>
    <property type="evidence" value="ECO:0007669"/>
    <property type="project" value="UniProtKB-SubCell"/>
</dbReference>
<evidence type="ECO:0000256" key="2">
    <source>
        <dbReference type="ARBA" id="ARBA00022664"/>
    </source>
</evidence>
<feature type="compositionally biased region" description="Basic and acidic residues" evidence="10">
    <location>
        <begin position="531"/>
        <end position="547"/>
    </location>
</feature>
<dbReference type="PROSITE" id="PS51319">
    <property type="entry name" value="TFIIS_N"/>
    <property type="match status" value="1"/>
</dbReference>
<accession>A0A7M5VGR3</accession>
<dbReference type="PANTHER" id="PTHR46010:SF1">
    <property type="entry name" value="PROTEIN IWS1 HOMOLOG"/>
    <property type="match status" value="1"/>
</dbReference>
<feature type="region of interest" description="Disordered" evidence="10">
    <location>
        <begin position="528"/>
        <end position="584"/>
    </location>
</feature>
<evidence type="ECO:0000256" key="9">
    <source>
        <dbReference type="PROSITE-ProRule" id="PRU00649"/>
    </source>
</evidence>
<feature type="compositionally biased region" description="Basic and acidic residues" evidence="10">
    <location>
        <begin position="270"/>
        <end position="290"/>
    </location>
</feature>
<feature type="region of interest" description="Disordered" evidence="10">
    <location>
        <begin position="1"/>
        <end position="358"/>
    </location>
</feature>
<keyword evidence="5" id="KW-0804">Transcription</keyword>
<evidence type="ECO:0000259" key="11">
    <source>
        <dbReference type="PROSITE" id="PS51319"/>
    </source>
</evidence>
<evidence type="ECO:0000256" key="4">
    <source>
        <dbReference type="ARBA" id="ARBA00023015"/>
    </source>
</evidence>
<evidence type="ECO:0000256" key="6">
    <source>
        <dbReference type="ARBA" id="ARBA00023187"/>
    </source>
</evidence>
<dbReference type="OrthoDB" id="21124at2759"/>
<evidence type="ECO:0000256" key="10">
    <source>
        <dbReference type="SAM" id="MobiDB-lite"/>
    </source>
</evidence>
<comment type="similarity">
    <text evidence="8">Belongs to the IWS1 family.</text>
</comment>
<evidence type="ECO:0000313" key="12">
    <source>
        <dbReference type="EnsemblMetazoa" id="CLYHEMP011053.1"/>
    </source>
</evidence>
<dbReference type="Pfam" id="PF08711">
    <property type="entry name" value="Med26"/>
    <property type="match status" value="1"/>
</dbReference>
<feature type="compositionally biased region" description="Basic and acidic residues" evidence="10">
    <location>
        <begin position="614"/>
        <end position="628"/>
    </location>
</feature>
<comment type="subcellular location">
    <subcellularLocation>
        <location evidence="9">Nucleus</location>
    </subcellularLocation>
</comment>
<dbReference type="RefSeq" id="XP_066915902.1">
    <property type="nucleotide sequence ID" value="XM_067059801.1"/>
</dbReference>
<evidence type="ECO:0000256" key="3">
    <source>
        <dbReference type="ARBA" id="ARBA00022816"/>
    </source>
</evidence>